<sequence length="160" mass="18229">MTLPDDRTRKHIRCVSDFLALVGKKMKQCAEYNQRQCSQQLEDGRITAQEFAIVLALTEYGTMPVKEIASRLQGVSLSTLTRMLDKLESSEFITRTLDPGDRRSFLISATDKARAAEESYKRQVDQVAESMIECLTAEERQQLIELLGKMRLQLRGESPQ</sequence>
<dbReference type="EMBL" id="JBHLWN010000012">
    <property type="protein sequence ID" value="MFC0211163.1"/>
    <property type="molecule type" value="Genomic_DNA"/>
</dbReference>
<evidence type="ECO:0000313" key="6">
    <source>
        <dbReference type="Proteomes" id="UP001589776"/>
    </source>
</evidence>
<keyword evidence="1" id="KW-0805">Transcription regulation</keyword>
<dbReference type="PANTHER" id="PTHR42756:SF1">
    <property type="entry name" value="TRANSCRIPTIONAL REPRESSOR OF EMRAB OPERON"/>
    <property type="match status" value="1"/>
</dbReference>
<dbReference type="PROSITE" id="PS50995">
    <property type="entry name" value="HTH_MARR_2"/>
    <property type="match status" value="1"/>
</dbReference>
<protein>
    <submittedName>
        <fullName evidence="5">MarR family winged helix-turn-helix transcriptional regulator</fullName>
    </submittedName>
</protein>
<evidence type="ECO:0000256" key="1">
    <source>
        <dbReference type="ARBA" id="ARBA00023015"/>
    </source>
</evidence>
<dbReference type="RefSeq" id="WP_377467996.1">
    <property type="nucleotide sequence ID" value="NZ_JBHLWN010000012.1"/>
</dbReference>
<feature type="domain" description="HTH marR-type" evidence="4">
    <location>
        <begin position="12"/>
        <end position="152"/>
    </location>
</feature>
<gene>
    <name evidence="5" type="ORF">ACFFK0_01660</name>
</gene>
<reference evidence="5 6" key="1">
    <citation type="submission" date="2024-09" db="EMBL/GenBank/DDBJ databases">
        <authorList>
            <person name="Sun Q."/>
            <person name="Mori K."/>
        </authorList>
    </citation>
    <scope>NUCLEOTIDE SEQUENCE [LARGE SCALE GENOMIC DNA]</scope>
    <source>
        <strain evidence="5 6">CCM 7759</strain>
    </source>
</reference>
<evidence type="ECO:0000313" key="5">
    <source>
        <dbReference type="EMBL" id="MFC0211163.1"/>
    </source>
</evidence>
<evidence type="ECO:0000256" key="2">
    <source>
        <dbReference type="ARBA" id="ARBA00023125"/>
    </source>
</evidence>
<evidence type="ECO:0000259" key="4">
    <source>
        <dbReference type="PROSITE" id="PS50995"/>
    </source>
</evidence>
<keyword evidence="3" id="KW-0804">Transcription</keyword>
<organism evidence="5 6">
    <name type="scientific">Paenibacillus chartarius</name>
    <dbReference type="NCBI Taxonomy" id="747481"/>
    <lineage>
        <taxon>Bacteria</taxon>
        <taxon>Bacillati</taxon>
        <taxon>Bacillota</taxon>
        <taxon>Bacilli</taxon>
        <taxon>Bacillales</taxon>
        <taxon>Paenibacillaceae</taxon>
        <taxon>Paenibacillus</taxon>
    </lineage>
</organism>
<keyword evidence="2" id="KW-0238">DNA-binding</keyword>
<dbReference type="Proteomes" id="UP001589776">
    <property type="component" value="Unassembled WGS sequence"/>
</dbReference>
<dbReference type="Pfam" id="PF01047">
    <property type="entry name" value="MarR"/>
    <property type="match status" value="1"/>
</dbReference>
<dbReference type="Gene3D" id="1.10.10.10">
    <property type="entry name" value="Winged helix-like DNA-binding domain superfamily/Winged helix DNA-binding domain"/>
    <property type="match status" value="1"/>
</dbReference>
<dbReference type="InterPro" id="IPR036390">
    <property type="entry name" value="WH_DNA-bd_sf"/>
</dbReference>
<comment type="caution">
    <text evidence="5">The sequence shown here is derived from an EMBL/GenBank/DDBJ whole genome shotgun (WGS) entry which is preliminary data.</text>
</comment>
<evidence type="ECO:0000256" key="3">
    <source>
        <dbReference type="ARBA" id="ARBA00023163"/>
    </source>
</evidence>
<dbReference type="PROSITE" id="PS01117">
    <property type="entry name" value="HTH_MARR_1"/>
    <property type="match status" value="1"/>
</dbReference>
<dbReference type="InterPro" id="IPR000835">
    <property type="entry name" value="HTH_MarR-typ"/>
</dbReference>
<name>A0ABV6DEU2_9BACL</name>
<dbReference type="SMART" id="SM00347">
    <property type="entry name" value="HTH_MARR"/>
    <property type="match status" value="1"/>
</dbReference>
<keyword evidence="6" id="KW-1185">Reference proteome</keyword>
<dbReference type="SUPFAM" id="SSF46785">
    <property type="entry name" value="Winged helix' DNA-binding domain"/>
    <property type="match status" value="1"/>
</dbReference>
<proteinExistence type="predicted"/>
<dbReference type="PRINTS" id="PR00598">
    <property type="entry name" value="HTHMARR"/>
</dbReference>
<accession>A0ABV6DEU2</accession>
<dbReference type="PANTHER" id="PTHR42756">
    <property type="entry name" value="TRANSCRIPTIONAL REGULATOR, MARR"/>
    <property type="match status" value="1"/>
</dbReference>
<dbReference type="InterPro" id="IPR036388">
    <property type="entry name" value="WH-like_DNA-bd_sf"/>
</dbReference>
<dbReference type="InterPro" id="IPR023187">
    <property type="entry name" value="Tscrpt_reg_MarR-type_CS"/>
</dbReference>